<keyword evidence="4 7" id="KW-1133">Transmembrane helix</keyword>
<dbReference type="InterPro" id="IPR012496">
    <property type="entry name" value="TMC_dom"/>
</dbReference>
<dbReference type="OrthoDB" id="5831905at2759"/>
<evidence type="ECO:0000256" key="5">
    <source>
        <dbReference type="ARBA" id="ARBA00023136"/>
    </source>
</evidence>
<evidence type="ECO:0000256" key="4">
    <source>
        <dbReference type="ARBA" id="ARBA00022989"/>
    </source>
</evidence>
<protein>
    <recommendedName>
        <fullName evidence="8">TMC domain-containing protein</fullName>
    </recommendedName>
</protein>
<accession>A0A8J2RZF3</accession>
<evidence type="ECO:0000256" key="7">
    <source>
        <dbReference type="SAM" id="Phobius"/>
    </source>
</evidence>
<keyword evidence="3 7" id="KW-0812">Transmembrane</keyword>
<feature type="transmembrane region" description="Helical" evidence="7">
    <location>
        <begin position="1273"/>
        <end position="1298"/>
    </location>
</feature>
<evidence type="ECO:0000256" key="6">
    <source>
        <dbReference type="SAM" id="MobiDB-lite"/>
    </source>
</evidence>
<dbReference type="Pfam" id="PF07810">
    <property type="entry name" value="TMC"/>
    <property type="match status" value="1"/>
</dbReference>
<feature type="compositionally biased region" description="Low complexity" evidence="6">
    <location>
        <begin position="1529"/>
        <end position="1544"/>
    </location>
</feature>
<feature type="transmembrane region" description="Helical" evidence="7">
    <location>
        <begin position="1322"/>
        <end position="1345"/>
    </location>
</feature>
<feature type="compositionally biased region" description="Low complexity" evidence="6">
    <location>
        <begin position="1614"/>
        <end position="1630"/>
    </location>
</feature>
<feature type="transmembrane region" description="Helical" evidence="7">
    <location>
        <begin position="334"/>
        <end position="352"/>
    </location>
</feature>
<evidence type="ECO:0000313" key="10">
    <source>
        <dbReference type="Proteomes" id="UP000789390"/>
    </source>
</evidence>
<feature type="compositionally biased region" description="Polar residues" evidence="6">
    <location>
        <begin position="1753"/>
        <end position="1763"/>
    </location>
</feature>
<evidence type="ECO:0000256" key="2">
    <source>
        <dbReference type="ARBA" id="ARBA00006510"/>
    </source>
</evidence>
<comment type="similarity">
    <text evidence="2">Belongs to the TMC family.</text>
</comment>
<proteinExistence type="inferred from homology"/>
<feature type="compositionally biased region" description="Basic and acidic residues" evidence="6">
    <location>
        <begin position="1730"/>
        <end position="1746"/>
    </location>
</feature>
<feature type="transmembrane region" description="Helical" evidence="7">
    <location>
        <begin position="1033"/>
        <end position="1055"/>
    </location>
</feature>
<feature type="region of interest" description="Disordered" evidence="6">
    <location>
        <begin position="1489"/>
        <end position="1674"/>
    </location>
</feature>
<dbReference type="EMBL" id="CAKKLH010000324">
    <property type="protein sequence ID" value="CAH0112206.1"/>
    <property type="molecule type" value="Genomic_DNA"/>
</dbReference>
<feature type="transmembrane region" description="Helical" evidence="7">
    <location>
        <begin position="500"/>
        <end position="520"/>
    </location>
</feature>
<sequence>MGERADVSSVGSGRMDSPLSAIHHHHLSSTNNQPHYLDIDDDYYDDDEYSIAASSILQQQRRSGGGITAGGGRSSLNRKSRSFRRGRRPSSPFPGDELSMGGRRRTSRGFSVATISSAEIGGMVDETGGGGFYDQQQQQREDSATALEHVALHKEVVQNMRYQPWDMGRKLRVLRRAKTFVRQHEGALQQRLAESRTAKDVFARGRLLLAKAIQLSVREIRNLISFLVPWEARIKEIESLFGSAVASYFTFLRWVFWINLVLTACFTVFVVVPEVLATEWDVSGERKGLLPEEKRTSTDLQTLWDFEGILKYSPIFYGFYSNAYETNEGYKLPFAYFFTGLVLYMYSFVAILRKMAKNSRMAKLSDKDDECTFTWKLFTGWDFMIGHPETGENRRSAITLGFKEALLEEAEKERATEKLTRNVICRRLAANFLVLMLLASSAYIVVLVVERSTEPEAESNWWRQNEITVILSLISIIFPNIFELIGILEKYHPRRQLRWQLARIMILNLLNLYTLIFALFGKVNAMTTRLAVMKTNISLQGLNLADLLDQPSSSTSTTTTMMMTPIFNATSENSAYYNVTDPILFILNATETNPSNYMDIYSSTVPSTSIEPVTEEEDDRMAGTCFHIMVDCSTLIGIDPSITSTTTTTILPVVEEEEDEIIYDEEEDYETIPERLKRQVLSLLDQTTTANPLLTSSRTTPQSIGRLLDSLNTILRNLKRNATVRVPFTTLPFSPSTSTESVTITERKPLISEETTSSTPEFLDDLIRWHTAGLIFTTEEEEEEENEEETFDVSNSIFDIFNATQHPADVVNMTEDYNETTITELPEETTTTTKLLMCPLVVCPWNDTVGYFNSLTTTHLPDETNSSTLPCRGDNPQGCTPFWTSSRDESITSFHSSVYFSSSTTQSSNNEEEEEMSAMSKTTAKPTLDPATRLELRKLCWETMFGQELVKLTIMDLAIFWMTTLAPMMYSTTVAPPVAYSTAAPYVAGPVYAAAPQMSVPIPLTPMVMMPESLLVEDNIGETGLTKLLKKVIALPLAIVLPIVIPLIVIIKYLVGGGTFLGKKTFFSTATEMPFVQQTTPFFVNATDMPTTPYYGPQGFYSGPESFQYGGGAGGAAGSAGQPWQRQRRDAGNSSSSGLPSMSLAQIERLTQVVFAAMRSQECIQRLLCEIGSMSKSFSDTAHSVTLAVESFVPESIKASYDVFAKAEKCEQYVCGTLQVFTTISILIIDFIRAVFVRVFNGCWCWDLEKYFPQYGEFKIAENILHLVNNQGMVWMGMFFSPGLPAINIFKLFLLLYIRSWAVLTCNVPHEVIFKASRSNNFYLWLLLIMLFLCTLPVAYAIVWLEPSWHCGPFSEYSRIFHVMTQSLLKATPDSLHWVLSYIASPGVVIPLLVLLILVIYYLVSLSSSLREAVTDLRTQLRRERDAERLKTRQKKEQEEAAAVNHSHHPPADAAAAKVIAQWRKAVPFAPTKMQTSLPQTLAKEAVDKCQSGGGIHQRAGPPSAAAATAQPTTGRNGLRRGQPPPVKGSRSTGTGRVPTTTTTNEFHQVDGSDLDISDSLPHDSPVLNGRPSGNLTGRPSSSITVEPIVPASPPHQPVYASVVKKKKKPSSPPTRVKLTNQQQQQQQQQTSQTMTDAPRSPARIPLIRISQTESVERADKNPPTTSDPSVEHHQDVGHGLVATSPTKNQHSGALNLILQRAKERRAAAIKQQPITVSESTADLVLNMEETARNRGDTPDLEKMDETLDSISDETPTVTENQQ</sequence>
<evidence type="ECO:0000256" key="1">
    <source>
        <dbReference type="ARBA" id="ARBA00004141"/>
    </source>
</evidence>
<feature type="region of interest" description="Disordered" evidence="6">
    <location>
        <begin position="1730"/>
        <end position="1763"/>
    </location>
</feature>
<feature type="domain" description="TMC" evidence="8">
    <location>
        <begin position="1220"/>
        <end position="1317"/>
    </location>
</feature>
<feature type="region of interest" description="Disordered" evidence="6">
    <location>
        <begin position="901"/>
        <end position="925"/>
    </location>
</feature>
<feature type="transmembrane region" description="Helical" evidence="7">
    <location>
        <begin position="1379"/>
        <end position="1404"/>
    </location>
</feature>
<dbReference type="GO" id="GO:0008381">
    <property type="term" value="F:mechanosensitive monoatomic ion channel activity"/>
    <property type="evidence" value="ECO:0007669"/>
    <property type="project" value="TreeGrafter"/>
</dbReference>
<reference evidence="9" key="1">
    <citation type="submission" date="2021-11" db="EMBL/GenBank/DDBJ databases">
        <authorList>
            <person name="Schell T."/>
        </authorList>
    </citation>
    <scope>NUCLEOTIDE SEQUENCE</scope>
    <source>
        <strain evidence="9">M5</strain>
    </source>
</reference>
<feature type="compositionally biased region" description="Basic residues" evidence="6">
    <location>
        <begin position="76"/>
        <end position="88"/>
    </location>
</feature>
<feature type="compositionally biased region" description="Basic and acidic residues" evidence="6">
    <location>
        <begin position="1426"/>
        <end position="1439"/>
    </location>
</feature>
<feature type="compositionally biased region" description="Gly residues" evidence="6">
    <location>
        <begin position="63"/>
        <end position="73"/>
    </location>
</feature>
<dbReference type="PANTHER" id="PTHR23302:SF40">
    <property type="entry name" value="TRANSMEMBRANE CHANNEL-LIKE PROTEIN"/>
    <property type="match status" value="1"/>
</dbReference>
<feature type="transmembrane region" description="Helical" evidence="7">
    <location>
        <begin position="469"/>
        <end position="488"/>
    </location>
</feature>
<dbReference type="Proteomes" id="UP000789390">
    <property type="component" value="Unassembled WGS sequence"/>
</dbReference>
<feature type="compositionally biased region" description="Low complexity" evidence="6">
    <location>
        <begin position="1500"/>
        <end position="1514"/>
    </location>
</feature>
<keyword evidence="5 7" id="KW-0472">Membrane</keyword>
<evidence type="ECO:0000256" key="3">
    <source>
        <dbReference type="ARBA" id="ARBA00022692"/>
    </source>
</evidence>
<feature type="transmembrane region" description="Helical" evidence="7">
    <location>
        <begin position="251"/>
        <end position="272"/>
    </location>
</feature>
<name>A0A8J2RZF3_9CRUS</name>
<dbReference type="PANTHER" id="PTHR23302">
    <property type="entry name" value="TRANSMEMBRANE CHANNEL-RELATED"/>
    <property type="match status" value="1"/>
</dbReference>
<comment type="caution">
    <text evidence="9">The sequence shown here is derived from an EMBL/GenBank/DDBJ whole genome shotgun (WGS) entry which is preliminary data.</text>
</comment>
<evidence type="ECO:0000313" key="9">
    <source>
        <dbReference type="EMBL" id="CAH0112206.1"/>
    </source>
</evidence>
<feature type="transmembrane region" description="Helical" evidence="7">
    <location>
        <begin position="1213"/>
        <end position="1232"/>
    </location>
</feature>
<feature type="transmembrane region" description="Helical" evidence="7">
    <location>
        <begin position="428"/>
        <end position="449"/>
    </location>
</feature>
<feature type="compositionally biased region" description="Polar residues" evidence="6">
    <location>
        <begin position="1572"/>
        <end position="1585"/>
    </location>
</feature>
<gene>
    <name evidence="9" type="ORF">DGAL_LOCUS15918</name>
</gene>
<feature type="region of interest" description="Disordered" evidence="6">
    <location>
        <begin position="1426"/>
        <end position="1455"/>
    </location>
</feature>
<organism evidence="9 10">
    <name type="scientific">Daphnia galeata</name>
    <dbReference type="NCBI Taxonomy" id="27404"/>
    <lineage>
        <taxon>Eukaryota</taxon>
        <taxon>Metazoa</taxon>
        <taxon>Ecdysozoa</taxon>
        <taxon>Arthropoda</taxon>
        <taxon>Crustacea</taxon>
        <taxon>Branchiopoda</taxon>
        <taxon>Diplostraca</taxon>
        <taxon>Cladocera</taxon>
        <taxon>Anomopoda</taxon>
        <taxon>Daphniidae</taxon>
        <taxon>Daphnia</taxon>
    </lineage>
</organism>
<evidence type="ECO:0000259" key="8">
    <source>
        <dbReference type="Pfam" id="PF07810"/>
    </source>
</evidence>
<keyword evidence="10" id="KW-1185">Reference proteome</keyword>
<comment type="subcellular location">
    <subcellularLocation>
        <location evidence="1">Membrane</location>
        <topology evidence="1">Multi-pass membrane protein</topology>
    </subcellularLocation>
</comment>
<dbReference type="GO" id="GO:0005886">
    <property type="term" value="C:plasma membrane"/>
    <property type="evidence" value="ECO:0007669"/>
    <property type="project" value="InterPro"/>
</dbReference>
<dbReference type="InterPro" id="IPR038900">
    <property type="entry name" value="TMC"/>
</dbReference>
<feature type="region of interest" description="Disordered" evidence="6">
    <location>
        <begin position="57"/>
        <end position="109"/>
    </location>
</feature>
<feature type="region of interest" description="Disordered" evidence="6">
    <location>
        <begin position="1112"/>
        <end position="1140"/>
    </location>
</feature>